<dbReference type="InterPro" id="IPR023608">
    <property type="entry name" value="Transglutaminase_animal"/>
</dbReference>
<feature type="active site" evidence="1">
    <location>
        <position position="249"/>
    </location>
</feature>
<comment type="cofactor">
    <cofactor evidence="2">
        <name>Ca(2+)</name>
        <dbReference type="ChEBI" id="CHEBI:29108"/>
    </cofactor>
    <text evidence="2">Binds 1 Ca(2+) ion per subunit.</text>
</comment>
<dbReference type="InterPro" id="IPR050779">
    <property type="entry name" value="Transglutaminase"/>
</dbReference>
<dbReference type="PIRSF" id="PIRSF000459">
    <property type="entry name" value="TGM_EBP42"/>
    <property type="match status" value="1"/>
</dbReference>
<sequence length="593" mass="67356">MIVSTATWSEHQQAFSERMSTFSKLRTNDNCAIYIIFNALNNDDTVYVEDDKDRELLLNREYDYHYGGADKGDTGFWYTVSRWIHSQFEEDTMMYVMHLLSWLSHGSRNVLEVSQRGNIVQISRKFTNGITDLVFGKWHGDFSGATKLPSEWTGTSEIVATRLRTGQSARYGQCWVYANVMVTLMRCLGVASRAVTCIRSAHDTDHTLTIDIDHRVKKAEEIWNFHVWTEIWCRRNDLPAGFDGWQVIDGTPQELSEGFNQCGPMSVKAVKMGQLNLGYDGWFIYGEINADVCVWIRDANGQLINTITNTNDVGRAILTANVPGIEEPLNITSSYKYPEGSTDERSHHMRAMRELRVLEREAKLRQFYANEKVSHVEDILVSVSDNQQIDYGSDIAMKITLENKGDNNRTVNLVLRLDATDHTGRVVAQIKEFTLAQNLMKGEKKVLTFRVSPADYAKHVVKNQPMSFSASATVLKTNQFIFKADKFYIAGTAISIKEIPEDASVNEKFPVTLYFRNPQTTPLRNVELFLHSGTHHKMVKVNRFPGSVDRNGKVRIRCKVRGVSQGERVLFATVKCDQLSSMTTSRSIHISAP</sequence>
<evidence type="ECO:0000256" key="1">
    <source>
        <dbReference type="PIRSR" id="PIRSR000459-1"/>
    </source>
</evidence>
<name>A0A1I7Z0F2_9BILA</name>
<feature type="active site" evidence="1">
    <location>
        <position position="226"/>
    </location>
</feature>
<feature type="binding site" evidence="2">
    <location>
        <position position="344"/>
    </location>
    <ligand>
        <name>Ca(2+)</name>
        <dbReference type="ChEBI" id="CHEBI:29108"/>
    </ligand>
</feature>
<evidence type="ECO:0000313" key="4">
    <source>
        <dbReference type="Proteomes" id="UP000095287"/>
    </source>
</evidence>
<feature type="binding site" evidence="2">
    <location>
        <position position="289"/>
    </location>
    <ligand>
        <name>Ca(2+)</name>
        <dbReference type="ChEBI" id="CHEBI:29108"/>
    </ligand>
</feature>
<dbReference type="Pfam" id="PF01841">
    <property type="entry name" value="Transglut_core"/>
    <property type="match status" value="1"/>
</dbReference>
<dbReference type="AlphaFoldDB" id="A0A1I7Z0F2"/>
<evidence type="ECO:0000259" key="3">
    <source>
        <dbReference type="SMART" id="SM00460"/>
    </source>
</evidence>
<dbReference type="SUPFAM" id="SSF54001">
    <property type="entry name" value="Cysteine proteinases"/>
    <property type="match status" value="1"/>
</dbReference>
<dbReference type="PANTHER" id="PTHR11590:SF70">
    <property type="entry name" value="PROTEIN-GLUTAMINE GAMMA-GLUTAMYLTRANSFERASE 4"/>
    <property type="match status" value="1"/>
</dbReference>
<keyword evidence="2" id="KW-0106">Calcium</keyword>
<organism evidence="4 5">
    <name type="scientific">Steinernema glaseri</name>
    <dbReference type="NCBI Taxonomy" id="37863"/>
    <lineage>
        <taxon>Eukaryota</taxon>
        <taxon>Metazoa</taxon>
        <taxon>Ecdysozoa</taxon>
        <taxon>Nematoda</taxon>
        <taxon>Chromadorea</taxon>
        <taxon>Rhabditida</taxon>
        <taxon>Tylenchina</taxon>
        <taxon>Panagrolaimomorpha</taxon>
        <taxon>Strongyloidoidea</taxon>
        <taxon>Steinernematidae</taxon>
        <taxon>Steinernema</taxon>
    </lineage>
</organism>
<dbReference type="InterPro" id="IPR013783">
    <property type="entry name" value="Ig-like_fold"/>
</dbReference>
<dbReference type="Proteomes" id="UP000095287">
    <property type="component" value="Unplaced"/>
</dbReference>
<keyword evidence="4" id="KW-1185">Reference proteome</keyword>
<dbReference type="SUPFAM" id="SSF49309">
    <property type="entry name" value="Transglutaminase, two C-terminal domains"/>
    <property type="match status" value="2"/>
</dbReference>
<feature type="active site" evidence="1">
    <location>
        <position position="174"/>
    </location>
</feature>
<dbReference type="GO" id="GO:0003810">
    <property type="term" value="F:protein-glutamine gamma-glutamyltransferase activity"/>
    <property type="evidence" value="ECO:0007669"/>
    <property type="project" value="InterPro"/>
</dbReference>
<feature type="domain" description="Transglutaminase-like" evidence="3">
    <location>
        <begin position="166"/>
        <end position="252"/>
    </location>
</feature>
<dbReference type="WBParaSite" id="L893_g21586.t1">
    <property type="protein sequence ID" value="L893_g21586.t1"/>
    <property type="gene ID" value="L893_g21586"/>
</dbReference>
<dbReference type="Gene3D" id="3.90.260.10">
    <property type="entry name" value="Transglutaminase-like"/>
    <property type="match status" value="1"/>
</dbReference>
<dbReference type="Gene3D" id="2.60.40.10">
    <property type="entry name" value="Immunoglobulins"/>
    <property type="match status" value="2"/>
</dbReference>
<dbReference type="PANTHER" id="PTHR11590">
    <property type="entry name" value="PROTEIN-GLUTAMINE GAMMA-GLUTAMYLTRANSFERASE"/>
    <property type="match status" value="1"/>
</dbReference>
<dbReference type="GO" id="GO:0046872">
    <property type="term" value="F:metal ion binding"/>
    <property type="evidence" value="ECO:0007669"/>
    <property type="project" value="UniProtKB-KW"/>
</dbReference>
<feature type="binding site" evidence="2">
    <location>
        <position position="291"/>
    </location>
    <ligand>
        <name>Ca(2+)</name>
        <dbReference type="ChEBI" id="CHEBI:29108"/>
    </ligand>
</feature>
<reference evidence="5" key="1">
    <citation type="submission" date="2016-11" db="UniProtKB">
        <authorList>
            <consortium name="WormBaseParasite"/>
        </authorList>
    </citation>
    <scope>IDENTIFICATION</scope>
</reference>
<protein>
    <submittedName>
        <fullName evidence="5">TGc domain-containing protein</fullName>
    </submittedName>
</protein>
<keyword evidence="2" id="KW-0479">Metal-binding</keyword>
<dbReference type="InterPro" id="IPR036238">
    <property type="entry name" value="Transglutaminase_C_sf"/>
</dbReference>
<proteinExistence type="predicted"/>
<dbReference type="InterPro" id="IPR002931">
    <property type="entry name" value="Transglutaminase-like"/>
</dbReference>
<evidence type="ECO:0000313" key="5">
    <source>
        <dbReference type="WBParaSite" id="L893_g21586.t1"/>
    </source>
</evidence>
<dbReference type="SMART" id="SM00460">
    <property type="entry name" value="TGc"/>
    <property type="match status" value="1"/>
</dbReference>
<dbReference type="InterPro" id="IPR038765">
    <property type="entry name" value="Papain-like_cys_pep_sf"/>
</dbReference>
<evidence type="ECO:0000256" key="2">
    <source>
        <dbReference type="PIRSR" id="PIRSR000459-2"/>
    </source>
</evidence>
<dbReference type="InterPro" id="IPR036985">
    <property type="entry name" value="Transglutaminase-like_sf"/>
</dbReference>
<feature type="binding site" evidence="2">
    <location>
        <position position="339"/>
    </location>
    <ligand>
        <name>Ca(2+)</name>
        <dbReference type="ChEBI" id="CHEBI:29108"/>
    </ligand>
</feature>
<accession>A0A1I7Z0F2</accession>